<dbReference type="Pfam" id="PF00374">
    <property type="entry name" value="NiFeSe_Hases"/>
    <property type="match status" value="1"/>
</dbReference>
<feature type="binding site" evidence="3">
    <location>
        <position position="214"/>
    </location>
    <ligand>
        <name>Fe cation</name>
        <dbReference type="ChEBI" id="CHEBI:24875"/>
    </ligand>
</feature>
<dbReference type="InterPro" id="IPR052197">
    <property type="entry name" value="ComplexI_49kDa-like"/>
</dbReference>
<feature type="binding site" evidence="3">
    <location>
        <position position="470"/>
    </location>
    <ligand>
        <name>Mg(2+)</name>
        <dbReference type="ChEBI" id="CHEBI:18420"/>
    </ligand>
</feature>
<dbReference type="SUPFAM" id="SSF56762">
    <property type="entry name" value="HydB/Nqo4-like"/>
    <property type="match status" value="1"/>
</dbReference>
<comment type="cofactor">
    <cofactor evidence="3">
        <name>Ni(2+)</name>
        <dbReference type="ChEBI" id="CHEBI:49786"/>
    </cofactor>
</comment>
<name>E3GYP4_METFV</name>
<keyword evidence="3" id="KW-0479">Metal-binding</keyword>
<evidence type="ECO:0000313" key="8">
    <source>
        <dbReference type="Proteomes" id="UP000002315"/>
    </source>
</evidence>
<dbReference type="InterPro" id="IPR029014">
    <property type="entry name" value="NiFe-Hase_large"/>
</dbReference>
<feature type="binding site" evidence="3">
    <location>
        <position position="192"/>
    </location>
    <ligand>
        <name>Mg(2+)</name>
        <dbReference type="ChEBI" id="CHEBI:18420"/>
    </ligand>
</feature>
<keyword evidence="4" id="KW-0812">Transmembrane</keyword>
<keyword evidence="3" id="KW-0408">Iron</keyword>
<feature type="binding site" evidence="3">
    <location>
        <position position="214"/>
    </location>
    <ligand>
        <name>Ni(2+)</name>
        <dbReference type="ChEBI" id="CHEBI:49786"/>
    </ligand>
</feature>
<organism evidence="7 8">
    <name type="scientific">Methanothermus fervidus (strain ATCC 43054 / DSM 2088 / JCM 10308 / V24 S)</name>
    <dbReference type="NCBI Taxonomy" id="523846"/>
    <lineage>
        <taxon>Archaea</taxon>
        <taxon>Methanobacteriati</taxon>
        <taxon>Methanobacteriota</taxon>
        <taxon>Methanomada group</taxon>
        <taxon>Methanobacteria</taxon>
        <taxon>Methanobacteriales</taxon>
        <taxon>Methanothermaceae</taxon>
        <taxon>Methanothermus</taxon>
    </lineage>
</organism>
<dbReference type="EMBL" id="CP002278">
    <property type="protein sequence ID" value="ADP77426.1"/>
    <property type="molecule type" value="Genomic_DNA"/>
</dbReference>
<dbReference type="GO" id="GO:0048038">
    <property type="term" value="F:quinone binding"/>
    <property type="evidence" value="ECO:0007669"/>
    <property type="project" value="InterPro"/>
</dbReference>
<dbReference type="KEGG" id="mfv:Mfer_0627"/>
<reference evidence="7 8" key="1">
    <citation type="journal article" date="2010" name="Stand. Genomic Sci.">
        <title>Complete genome sequence of Methanothermus fervidus type strain (V24S).</title>
        <authorList>
            <person name="Anderson I."/>
            <person name="Djao O.D."/>
            <person name="Misra M."/>
            <person name="Chertkov O."/>
            <person name="Nolan M."/>
            <person name="Lucas S."/>
            <person name="Lapidus A."/>
            <person name="Del Rio T.G."/>
            <person name="Tice H."/>
            <person name="Cheng J.F."/>
            <person name="Tapia R."/>
            <person name="Han C."/>
            <person name="Goodwin L."/>
            <person name="Pitluck S."/>
            <person name="Liolios K."/>
            <person name="Ivanova N."/>
            <person name="Mavromatis K."/>
            <person name="Mikhailova N."/>
            <person name="Pati A."/>
            <person name="Brambilla E."/>
            <person name="Chen A."/>
            <person name="Palaniappan K."/>
            <person name="Land M."/>
            <person name="Hauser L."/>
            <person name="Chang Y.J."/>
            <person name="Jeffries C.D."/>
            <person name="Sikorski J."/>
            <person name="Spring S."/>
            <person name="Rohde M."/>
            <person name="Eichinger K."/>
            <person name="Huber H."/>
            <person name="Wirth R."/>
            <person name="Goker M."/>
            <person name="Detter J.C."/>
            <person name="Woyke T."/>
            <person name="Bristow J."/>
            <person name="Eisen J.A."/>
            <person name="Markowitz V."/>
            <person name="Hugenholtz P."/>
            <person name="Klenk H.P."/>
            <person name="Kyrpides N.C."/>
        </authorList>
    </citation>
    <scope>NUCLEOTIDE SEQUENCE [LARGE SCALE GENOMIC DNA]</scope>
    <source>
        <strain evidence="8">ATCC 43054 / DSM 2088 / JCM 10308 / V24 S</strain>
    </source>
</reference>
<dbReference type="Pfam" id="PF00346">
    <property type="entry name" value="Complex1_49kDa"/>
    <property type="match status" value="2"/>
</dbReference>
<feature type="domain" description="NADH-quinone oxidoreductase subunit D" evidence="6">
    <location>
        <begin position="266"/>
        <end position="426"/>
    </location>
</feature>
<dbReference type="GO" id="GO:0016151">
    <property type="term" value="F:nickel cation binding"/>
    <property type="evidence" value="ECO:0007669"/>
    <property type="project" value="InterPro"/>
</dbReference>
<keyword evidence="4" id="KW-1133">Transmembrane helix</keyword>
<dbReference type="InterPro" id="IPR001501">
    <property type="entry name" value="Ni-dep_hyd_lsu"/>
</dbReference>
<gene>
    <name evidence="7" type="ordered locus">Mfer_0627</name>
</gene>
<keyword evidence="7" id="KW-0830">Ubiquinone</keyword>
<dbReference type="GO" id="GO:0051287">
    <property type="term" value="F:NAD binding"/>
    <property type="evidence" value="ECO:0007669"/>
    <property type="project" value="InterPro"/>
</dbReference>
<evidence type="ECO:0000256" key="4">
    <source>
        <dbReference type="SAM" id="Phobius"/>
    </source>
</evidence>
<evidence type="ECO:0000256" key="3">
    <source>
        <dbReference type="PIRSR" id="PIRSR601501-1"/>
    </source>
</evidence>
<dbReference type="STRING" id="523846.Mfer_0627"/>
<feature type="domain" description="NADH:ubiquinone oxidoreductase 30kDa subunit" evidence="5">
    <location>
        <begin position="6"/>
        <end position="120"/>
    </location>
</feature>
<evidence type="ECO:0000256" key="2">
    <source>
        <dbReference type="ARBA" id="ARBA00023027"/>
    </source>
</evidence>
<evidence type="ECO:0000259" key="5">
    <source>
        <dbReference type="Pfam" id="PF00329"/>
    </source>
</evidence>
<dbReference type="PROSITE" id="PS00507">
    <property type="entry name" value="NI_HGENASE_L_1"/>
    <property type="match status" value="1"/>
</dbReference>
<feature type="binding site" evidence="3">
    <location>
        <position position="506"/>
    </location>
    <ligand>
        <name>Fe cation</name>
        <dbReference type="ChEBI" id="CHEBI:24875"/>
    </ligand>
</feature>
<dbReference type="HOGENOM" id="CLU_015134_3_1_2"/>
<dbReference type="OrthoDB" id="43567at2157"/>
<dbReference type="Proteomes" id="UP000002315">
    <property type="component" value="Chromosome"/>
</dbReference>
<sequence>MDNTVEVHPSEIKNMAEKTLRKYPHLITITPIHLDEELKIIYTFDDLKGNLKHVITYIPVNSPKIDSITDVTPAALVYEMETKDLFGIKFQNSYTSSKLILPDCYSDNLPAPLLKTTKLKSLREKLSNHCIQNGIIDVSTDAIKYEGESIVTVPFGPYHPALKEPEHFAIVLKGEKVVDVFPRIGYAHRGVEKLCETRPFHDVLYLVERVCGICSFAHSWAYTLAVEELTGIKAPRRAEYLRTIVAELERIHSHVMWIGLLGYWAGFETMFMWIWGIREKIMHLLELITGNRVNASFITIGGTVTDVSEEKLNEVKKVVKTFEDFAEELMDALFSYDPLVERMKKIGVYDSKKAIKYGATGPVIRATGVPNDIRKIEPYGAYEELPWDVVTKDGGDVFNVTTLRMYEVLESSRIIIEAIENIPSGNPTPKRFFSRRIKDGEAIGRVEAPRGELFDYVMAKNSKNPYRVRIRTPTFANLIFTSNLLKGSTLSDVPLILTTMDPCFACLDRSLELKKLFEKSEVATYIKQAWRNMHGL</sequence>
<keyword evidence="3" id="KW-0533">Nickel</keyword>
<keyword evidence="2" id="KW-0520">NAD</keyword>
<comment type="cofactor">
    <cofactor evidence="3">
        <name>Fe cation</name>
        <dbReference type="ChEBI" id="CHEBI:24875"/>
    </cofactor>
</comment>
<evidence type="ECO:0000313" key="7">
    <source>
        <dbReference type="EMBL" id="ADP77426.1"/>
    </source>
</evidence>
<dbReference type="PANTHER" id="PTHR43485:SF1">
    <property type="entry name" value="FORMATE HYDROGENLYASE SUBUNIT 5-RELATED"/>
    <property type="match status" value="1"/>
</dbReference>
<evidence type="ECO:0000259" key="6">
    <source>
        <dbReference type="Pfam" id="PF00346"/>
    </source>
</evidence>
<dbReference type="InterPro" id="IPR018194">
    <property type="entry name" value="Ni-dep_hyd_lsu_Ni_BS"/>
</dbReference>
<keyword evidence="3" id="KW-0460">Magnesium</keyword>
<dbReference type="SUPFAM" id="SSF143243">
    <property type="entry name" value="Nqo5-like"/>
    <property type="match status" value="1"/>
</dbReference>
<dbReference type="AlphaFoldDB" id="E3GYP4"/>
<dbReference type="Pfam" id="PF00329">
    <property type="entry name" value="Complex1_30kDa"/>
    <property type="match status" value="1"/>
</dbReference>
<feature type="binding site" evidence="3">
    <location>
        <position position="503"/>
    </location>
    <ligand>
        <name>Ni(2+)</name>
        <dbReference type="ChEBI" id="CHEBI:49786"/>
    </ligand>
</feature>
<protein>
    <submittedName>
        <fullName evidence="7">NADH-ubiquinone oxidoreductase chain 49kDa</fullName>
    </submittedName>
</protein>
<dbReference type="GO" id="GO:0008901">
    <property type="term" value="F:ferredoxin hydrogenase activity"/>
    <property type="evidence" value="ECO:0007669"/>
    <property type="project" value="InterPro"/>
</dbReference>
<dbReference type="InterPro" id="IPR001268">
    <property type="entry name" value="NADH_UbQ_OxRdtase_30kDa_su"/>
</dbReference>
<dbReference type="InterPro" id="IPR037232">
    <property type="entry name" value="NADH_quin_OxRdtase_su_C/D-like"/>
</dbReference>
<feature type="binding site" evidence="3">
    <location>
        <position position="211"/>
    </location>
    <ligand>
        <name>Ni(2+)</name>
        <dbReference type="ChEBI" id="CHEBI:49786"/>
    </ligand>
</feature>
<dbReference type="GO" id="GO:0016651">
    <property type="term" value="F:oxidoreductase activity, acting on NAD(P)H"/>
    <property type="evidence" value="ECO:0007669"/>
    <property type="project" value="InterPro"/>
</dbReference>
<dbReference type="GO" id="GO:0008137">
    <property type="term" value="F:NADH dehydrogenase (ubiquinone) activity"/>
    <property type="evidence" value="ECO:0007669"/>
    <property type="project" value="InterPro"/>
</dbReference>
<keyword evidence="8" id="KW-1185">Reference proteome</keyword>
<evidence type="ECO:0000256" key="1">
    <source>
        <dbReference type="ARBA" id="ARBA00023002"/>
    </source>
</evidence>
<dbReference type="Gene3D" id="1.10.645.10">
    <property type="entry name" value="Cytochrome-c3 Hydrogenase, chain B"/>
    <property type="match status" value="1"/>
</dbReference>
<dbReference type="Gene3D" id="3.30.460.80">
    <property type="entry name" value="NADH:ubiquinone oxidoreductase, 30kDa subunit"/>
    <property type="match status" value="1"/>
</dbReference>
<keyword evidence="4" id="KW-0472">Membrane</keyword>
<feature type="domain" description="NADH-quinone oxidoreductase subunit D" evidence="6">
    <location>
        <begin position="437"/>
        <end position="509"/>
    </location>
</feature>
<feature type="transmembrane region" description="Helical" evidence="4">
    <location>
        <begin position="255"/>
        <end position="275"/>
    </location>
</feature>
<keyword evidence="1" id="KW-0560">Oxidoreductase</keyword>
<accession>E3GYP4</accession>
<dbReference type="PANTHER" id="PTHR43485">
    <property type="entry name" value="HYDROGENASE-4 COMPONENT G"/>
    <property type="match status" value="1"/>
</dbReference>
<proteinExistence type="predicted"/>
<dbReference type="InterPro" id="IPR001135">
    <property type="entry name" value="NADH_Q_OxRdtase_suD"/>
</dbReference>